<evidence type="ECO:0000313" key="2">
    <source>
        <dbReference type="EMBL" id="QHS83527.1"/>
    </source>
</evidence>
<feature type="compositionally biased region" description="Acidic residues" evidence="1">
    <location>
        <begin position="934"/>
        <end position="944"/>
    </location>
</feature>
<proteinExistence type="predicted"/>
<organism evidence="2">
    <name type="scientific">viral metagenome</name>
    <dbReference type="NCBI Taxonomy" id="1070528"/>
    <lineage>
        <taxon>unclassified sequences</taxon>
        <taxon>metagenomes</taxon>
        <taxon>organismal metagenomes</taxon>
    </lineage>
</organism>
<name>A0A6C0AUB4_9ZZZZ</name>
<sequence>MTNPHGNIIDALERAFTDVSPTIVNENSKFVIATYWWGRDRNNNNTAKYCHSIFEEFCTQIVKNFTNIYNGNILQDHSLLDTLDEPIPYIFIEKYINPICDKYSVVFFNTLKNDIIEEINSKRLEASIKSEESRIESIHTFLTELKQQIISSIENKSSNLDNLLYNTYVYENKFSFLKLIFDNSTESKKRIKNILKIISILIYKQVKEELSEYTILLIAKNILQNKANHLLRDGMREENMIKLITNMANRKKEIKKYIKASFKVKSTNTLHDLNQDEQSVFYSILTGNSGLSGEDISILRNDNKESLNIYDILNKFFQWKLPIKYDEMITKWEKECEYNNCNYLALEVPEFAMPGGYQLAINAKPYFIQKALSVCSGRGVVYIDGDMYIRKYPNIFDTQNVDFMARGWWFDPRSSCRCLESVMVDPYIFETSGGIMFFADTKQSKKLLNYWISDTQAPRNEGKADDRILSLTFNARKMLLEISTIQLPIEYLWLTLDYSPRALEQLYDWDFVTCKSTIMIEHPECLTTEDTATGAGASNDRQPKYYDFIEDLTPISELLHEDVLLQDDTMTDEFKPYLNYMKHECYYINDMDYPDKNPFVDNGLIRPSGYGSIESKIHNKKPFTVISKKDTYKGEFEYNGETKEISQIQNTNTELIEKIEENIRSSGQEESKFDNDSNDVIHLSSDHIEDNVLINEPLKRNLIPRIIAHLKENKDVIWYPSGLDFSSVSMDENTGFDFVFTPIYKDIYETIADHYKVAIDLKQPIMFLRPYKGIQGKGSLEETSFIKNSVLIKFLMMHENLEQLSNTLYNGSYQFISRLRIKFIKYVEPPEAERRPTISNLRPWHLPPNSVEERVFEQERGAEQIQMPIGTMIPDGNPVNEMRTIMENRYLDDQELDDQELDDLADEEVARATELGRSITEPPPPPSTTGAVENFEDEDDDQTFEELGSRSGLVGGRTPSPMNSPLTISRSKTPEFRSKTPELRRDNFVLKIKQYINDIEMKNIIEEAFDIYTERKENEISRIEAQESELPQK</sequence>
<accession>A0A6C0AUB4</accession>
<feature type="region of interest" description="Disordered" evidence="1">
    <location>
        <begin position="914"/>
        <end position="980"/>
    </location>
</feature>
<evidence type="ECO:0008006" key="3">
    <source>
        <dbReference type="Google" id="ProtNLM"/>
    </source>
</evidence>
<dbReference type="EMBL" id="MN738760">
    <property type="protein sequence ID" value="QHS83527.1"/>
    <property type="molecule type" value="Genomic_DNA"/>
</dbReference>
<evidence type="ECO:0000256" key="1">
    <source>
        <dbReference type="SAM" id="MobiDB-lite"/>
    </source>
</evidence>
<protein>
    <recommendedName>
        <fullName evidence="3">Nucleotide-diphospho-sugar transferase domain-containing protein</fullName>
    </recommendedName>
</protein>
<reference evidence="2" key="1">
    <citation type="journal article" date="2020" name="Nature">
        <title>Giant virus diversity and host interactions through global metagenomics.</title>
        <authorList>
            <person name="Schulz F."/>
            <person name="Roux S."/>
            <person name="Paez-Espino D."/>
            <person name="Jungbluth S."/>
            <person name="Walsh D.A."/>
            <person name="Denef V.J."/>
            <person name="McMahon K.D."/>
            <person name="Konstantinidis K.T."/>
            <person name="Eloe-Fadrosh E.A."/>
            <person name="Kyrpides N.C."/>
            <person name="Woyke T."/>
        </authorList>
    </citation>
    <scope>NUCLEOTIDE SEQUENCE</scope>
    <source>
        <strain evidence="2">GVMAG-S-ERX555961-36</strain>
    </source>
</reference>
<feature type="compositionally biased region" description="Polar residues" evidence="1">
    <location>
        <begin position="960"/>
        <end position="971"/>
    </location>
</feature>
<dbReference type="AlphaFoldDB" id="A0A6C0AUB4"/>